<dbReference type="EMBL" id="JACHIA010000001">
    <property type="protein sequence ID" value="MBB6069094.1"/>
    <property type="molecule type" value="Genomic_DNA"/>
</dbReference>
<feature type="region of interest" description="Disordered" evidence="1">
    <location>
        <begin position="94"/>
        <end position="115"/>
    </location>
</feature>
<dbReference type="InterPro" id="IPR046508">
    <property type="entry name" value="DUF6686"/>
</dbReference>
<name>A0A841GV05_9BACT</name>
<protein>
    <submittedName>
        <fullName evidence="2">Uncharacterized protein</fullName>
    </submittedName>
</protein>
<dbReference type="Pfam" id="PF20391">
    <property type="entry name" value="DUF6686"/>
    <property type="match status" value="1"/>
</dbReference>
<evidence type="ECO:0000256" key="1">
    <source>
        <dbReference type="SAM" id="MobiDB-lite"/>
    </source>
</evidence>
<gene>
    <name evidence="2" type="ORF">HNQ61_000705</name>
</gene>
<dbReference type="AlphaFoldDB" id="A0A841GV05"/>
<keyword evidence="3" id="KW-1185">Reference proteome</keyword>
<organism evidence="2 3">
    <name type="scientific">Longimicrobium terrae</name>
    <dbReference type="NCBI Taxonomy" id="1639882"/>
    <lineage>
        <taxon>Bacteria</taxon>
        <taxon>Pseudomonadati</taxon>
        <taxon>Gemmatimonadota</taxon>
        <taxon>Longimicrobiia</taxon>
        <taxon>Longimicrobiales</taxon>
        <taxon>Longimicrobiaceae</taxon>
        <taxon>Longimicrobium</taxon>
    </lineage>
</organism>
<accession>A0A841GV05</accession>
<dbReference type="RefSeq" id="WP_170031892.1">
    <property type="nucleotide sequence ID" value="NZ_JABDTL010000001.1"/>
</dbReference>
<dbReference type="PROSITE" id="PS51257">
    <property type="entry name" value="PROKAR_LIPOPROTEIN"/>
    <property type="match status" value="1"/>
</dbReference>
<proteinExistence type="predicted"/>
<evidence type="ECO:0000313" key="2">
    <source>
        <dbReference type="EMBL" id="MBB6069094.1"/>
    </source>
</evidence>
<dbReference type="Proteomes" id="UP000582837">
    <property type="component" value="Unassembled WGS sequence"/>
</dbReference>
<evidence type="ECO:0000313" key="3">
    <source>
        <dbReference type="Proteomes" id="UP000582837"/>
    </source>
</evidence>
<sequence>MKQNQEPFARTAHGSALFCGCCGKVEVTLGNAVLCMERDDFASVLQVIDGFDPDTAADSRTRAFVIRTESGDAAFVFDRRELLELRELVHRAEDYVTREEPSAGPRPRFSRSLLN</sequence>
<comment type="caution">
    <text evidence="2">The sequence shown here is derived from an EMBL/GenBank/DDBJ whole genome shotgun (WGS) entry which is preliminary data.</text>
</comment>
<reference evidence="2 3" key="1">
    <citation type="submission" date="2020-08" db="EMBL/GenBank/DDBJ databases">
        <title>Genomic Encyclopedia of Type Strains, Phase IV (KMG-IV): sequencing the most valuable type-strain genomes for metagenomic binning, comparative biology and taxonomic classification.</title>
        <authorList>
            <person name="Goeker M."/>
        </authorList>
    </citation>
    <scope>NUCLEOTIDE SEQUENCE [LARGE SCALE GENOMIC DNA]</scope>
    <source>
        <strain evidence="2 3">DSM 29007</strain>
    </source>
</reference>